<evidence type="ECO:0000259" key="2">
    <source>
        <dbReference type="Pfam" id="PF13654"/>
    </source>
</evidence>
<evidence type="ECO:0000256" key="1">
    <source>
        <dbReference type="SAM" id="MobiDB-lite"/>
    </source>
</evidence>
<dbReference type="Gene3D" id="3.40.50.300">
    <property type="entry name" value="P-loop containing nucleotide triphosphate hydrolases"/>
    <property type="match status" value="1"/>
</dbReference>
<dbReference type="AlphaFoldDB" id="A0A3S0QFW3"/>
<dbReference type="Pfam" id="PF13654">
    <property type="entry name" value="AAA_32"/>
    <property type="match status" value="1"/>
</dbReference>
<dbReference type="InterPro" id="IPR041699">
    <property type="entry name" value="AAA_32"/>
</dbReference>
<gene>
    <name evidence="3" type="ORF">DSL92_05440</name>
</gene>
<reference evidence="3" key="1">
    <citation type="submission" date="2018-12" db="EMBL/GenBank/DDBJ databases">
        <authorList>
            <person name="Jadhav K."/>
            <person name="Kushwaha B."/>
            <person name="Jadhav I."/>
        </authorList>
    </citation>
    <scope>NUCLEOTIDE SEQUENCE [LARGE SCALE GENOMIC DNA]</scope>
    <source>
        <strain evidence="3">SBS 10</strain>
    </source>
</reference>
<dbReference type="InterPro" id="IPR027417">
    <property type="entry name" value="P-loop_NTPase"/>
</dbReference>
<protein>
    <recommendedName>
        <fullName evidence="2">Lon protease AAA domain-containing protein</fullName>
    </recommendedName>
</protein>
<feature type="domain" description="Lon protease AAA" evidence="2">
    <location>
        <begin position="52"/>
        <end position="125"/>
    </location>
</feature>
<organism evidence="3">
    <name type="scientific">Billgrantia gudaonensis</name>
    <dbReference type="NCBI Taxonomy" id="376427"/>
    <lineage>
        <taxon>Bacteria</taxon>
        <taxon>Pseudomonadati</taxon>
        <taxon>Pseudomonadota</taxon>
        <taxon>Gammaproteobacteria</taxon>
        <taxon>Oceanospirillales</taxon>
        <taxon>Halomonadaceae</taxon>
        <taxon>Billgrantia</taxon>
    </lineage>
</organism>
<evidence type="ECO:0000313" key="3">
    <source>
        <dbReference type="EMBL" id="RUA22503.1"/>
    </source>
</evidence>
<dbReference type="EMBL" id="RXHI01000015">
    <property type="protein sequence ID" value="RUA22503.1"/>
    <property type="molecule type" value="Genomic_DNA"/>
</dbReference>
<name>A0A3S0QFW3_9GAMM</name>
<comment type="caution">
    <text evidence="3">The sequence shown here is derived from an EMBL/GenBank/DDBJ whole genome shotgun (WGS) entry which is preliminary data.</text>
</comment>
<sequence length="200" mass="22301">MSTAQPPAPGGAHRASRAQRHLAHRLLVDSRRRPASCQWRLPGARCPHPTPQPGAWETLKRVLRAGEIRTESLEQAYGLISTTTLEPEPVPLDLKIVLLGERLLYLLCEHDPDFLELFKVQADLEDDLPWSDETFHCSHACCHPGPRSRPASAGPQRRRGDDQRASRLAGDQHQAHRPPPGHERPVTRGRPLGRGGPMPR</sequence>
<proteinExistence type="predicted"/>
<feature type="region of interest" description="Disordered" evidence="1">
    <location>
        <begin position="141"/>
        <end position="200"/>
    </location>
</feature>
<accession>A0A3S0QFW3</accession>